<evidence type="ECO:0000313" key="3">
    <source>
        <dbReference type="Proteomes" id="UP000663088"/>
    </source>
</evidence>
<accession>A0ABX7PVX6</accession>
<dbReference type="Pfam" id="PF04809">
    <property type="entry name" value="HupH_C"/>
    <property type="match status" value="1"/>
</dbReference>
<dbReference type="Proteomes" id="UP000663088">
    <property type="component" value="Chromosome"/>
</dbReference>
<proteinExistence type="predicted"/>
<keyword evidence="3" id="KW-1185">Reference proteome</keyword>
<name>A0ABX7PVX6_9BACT</name>
<organism evidence="2 3">
    <name type="scientific">Candidatus Methylacidiphilum infernorum</name>
    <dbReference type="NCBI Taxonomy" id="511746"/>
    <lineage>
        <taxon>Bacteria</taxon>
        <taxon>Pseudomonadati</taxon>
        <taxon>Verrucomicrobiota</taxon>
        <taxon>Methylacidiphilae</taxon>
        <taxon>Methylacidiphilales</taxon>
        <taxon>Methylacidiphilaceae</taxon>
        <taxon>Methylacidiphilum (ex Ratnadevi et al. 2023)</taxon>
    </lineage>
</organism>
<dbReference type="EMBL" id="CP065956">
    <property type="protein sequence ID" value="QSR86980.1"/>
    <property type="molecule type" value="Genomic_DNA"/>
</dbReference>
<dbReference type="InterPro" id="IPR006894">
    <property type="entry name" value="HupH_Hydgase_express_prot_C"/>
</dbReference>
<evidence type="ECO:0000313" key="2">
    <source>
        <dbReference type="EMBL" id="QSR86980.1"/>
    </source>
</evidence>
<sequence length="67" mass="7712">MDNVGLKIPPYRNTWWVEYLNIEGKSIFKSIEIASIPSLIGTAREGIERVLSKIEKLMEKLDHEIPT</sequence>
<reference evidence="2 3" key="1">
    <citation type="submission" date="2020-12" db="EMBL/GenBank/DDBJ databases">
        <authorList>
            <person name="Awala S.I."/>
            <person name="Gwak J.-H."/>
            <person name="Kim S.-J."/>
            <person name="Rhee S.-K."/>
        </authorList>
    </citation>
    <scope>NUCLEOTIDE SEQUENCE [LARGE SCALE GENOMIC DNA]</scope>
    <source>
        <strain evidence="2 3">IT5</strain>
    </source>
</reference>
<dbReference type="RefSeq" id="WP_206847432.1">
    <property type="nucleotide sequence ID" value="NZ_CP065956.1"/>
</dbReference>
<feature type="domain" description="HupH hydrogenase expression protein C-terminal" evidence="1">
    <location>
        <begin position="11"/>
        <end position="59"/>
    </location>
</feature>
<protein>
    <recommendedName>
        <fullName evidence="1">HupH hydrogenase expression protein C-terminal domain-containing protein</fullName>
    </recommendedName>
</protein>
<evidence type="ECO:0000259" key="1">
    <source>
        <dbReference type="Pfam" id="PF04809"/>
    </source>
</evidence>
<gene>
    <name evidence="2" type="ORF">EM20IM_00985</name>
</gene>